<evidence type="ECO:0000256" key="3">
    <source>
        <dbReference type="ARBA" id="ARBA00023163"/>
    </source>
</evidence>
<dbReference type="InterPro" id="IPR001647">
    <property type="entry name" value="HTH_TetR"/>
</dbReference>
<dbReference type="AlphaFoldDB" id="A0A0C6FTV0"/>
<dbReference type="SUPFAM" id="SSF46689">
    <property type="entry name" value="Homeodomain-like"/>
    <property type="match status" value="1"/>
</dbReference>
<evidence type="ECO:0000256" key="2">
    <source>
        <dbReference type="ARBA" id="ARBA00023125"/>
    </source>
</evidence>
<evidence type="ECO:0000256" key="1">
    <source>
        <dbReference type="ARBA" id="ARBA00023015"/>
    </source>
</evidence>
<reference evidence="7" key="2">
    <citation type="submission" date="2015-01" db="EMBL/GenBank/DDBJ databases">
        <title>Complete genome sequence of Methylobacterium aquaticum strain 22A.</title>
        <authorList>
            <person name="Tani A."/>
            <person name="Ogura Y."/>
            <person name="Hayashi T."/>
        </authorList>
    </citation>
    <scope>NUCLEOTIDE SEQUENCE [LARGE SCALE GENOMIC DNA]</scope>
    <source>
        <strain evidence="7">MA-22A</strain>
        <plasmid evidence="7">Plasmid pMaq22A_1p DNA</plasmid>
    </source>
</reference>
<evidence type="ECO:0000313" key="6">
    <source>
        <dbReference type="EMBL" id="BAQ48979.1"/>
    </source>
</evidence>
<dbReference type="PATRIC" id="fig|270351.10.peg.6003"/>
<organism evidence="6 7">
    <name type="scientific">Methylobacterium aquaticum</name>
    <dbReference type="NCBI Taxonomy" id="270351"/>
    <lineage>
        <taxon>Bacteria</taxon>
        <taxon>Pseudomonadati</taxon>
        <taxon>Pseudomonadota</taxon>
        <taxon>Alphaproteobacteria</taxon>
        <taxon>Hyphomicrobiales</taxon>
        <taxon>Methylobacteriaceae</taxon>
        <taxon>Methylobacterium</taxon>
    </lineage>
</organism>
<keyword evidence="2 4" id="KW-0238">DNA-binding</keyword>
<protein>
    <submittedName>
        <fullName evidence="6">TetR family transcriptional regulator</fullName>
    </submittedName>
</protein>
<dbReference type="Gene3D" id="1.10.357.10">
    <property type="entry name" value="Tetracycline Repressor, domain 2"/>
    <property type="match status" value="1"/>
</dbReference>
<dbReference type="Proteomes" id="UP000061432">
    <property type="component" value="Plasmid pMaq22A_1p"/>
</dbReference>
<feature type="domain" description="HTH tetR-type" evidence="5">
    <location>
        <begin position="6"/>
        <end position="66"/>
    </location>
</feature>
<dbReference type="PROSITE" id="PS50977">
    <property type="entry name" value="HTH_TETR_2"/>
    <property type="match status" value="1"/>
</dbReference>
<evidence type="ECO:0000313" key="7">
    <source>
        <dbReference type="Proteomes" id="UP000061432"/>
    </source>
</evidence>
<feature type="DNA-binding region" description="H-T-H motif" evidence="4">
    <location>
        <begin position="29"/>
        <end position="48"/>
    </location>
</feature>
<dbReference type="InterPro" id="IPR041479">
    <property type="entry name" value="TetR_CgmR_C"/>
</dbReference>
<dbReference type="OrthoDB" id="9809772at2"/>
<reference evidence="6 7" key="1">
    <citation type="journal article" date="2015" name="Genome Announc.">
        <title>Complete Genome Sequence of Methylobacterium aquaticum Strain 22A, Isolated from Racomitrium japonicum Moss.</title>
        <authorList>
            <person name="Tani A."/>
            <person name="Ogura Y."/>
            <person name="Hayashi T."/>
            <person name="Kimbara K."/>
        </authorList>
    </citation>
    <scope>NUCLEOTIDE SEQUENCE [LARGE SCALE GENOMIC DNA]</scope>
    <source>
        <strain evidence="6 7">MA-22A</strain>
        <plasmid evidence="7">Plasmid pMaq22A_1p DNA</plasmid>
    </source>
</reference>
<dbReference type="InterPro" id="IPR009057">
    <property type="entry name" value="Homeodomain-like_sf"/>
</dbReference>
<sequence length="177" mass="19319">MGRPRTIDRDKVLEAAEAIVLRDGAAALTFEAVAKASGITKGGLQYCFGTKDDLIAAIVERWMTALDAELAQSLPSGADTLEQTRHYIAAAGRIDEVAQTRMVGMLVTLLQSPEHLRRVRDWYAGWIAKFDPACDAERRARTAFFAAEGAFFLRSLGLVAMDGAAWDAVFADILTLR</sequence>
<gene>
    <name evidence="6" type="primary">acrR</name>
    <name evidence="6" type="ORF">Maq22A_1p33425</name>
</gene>
<dbReference type="PRINTS" id="PR00455">
    <property type="entry name" value="HTHTETR"/>
</dbReference>
<name>A0A0C6FTV0_9HYPH</name>
<evidence type="ECO:0000259" key="5">
    <source>
        <dbReference type="PROSITE" id="PS50977"/>
    </source>
</evidence>
<dbReference type="GO" id="GO:0003677">
    <property type="term" value="F:DNA binding"/>
    <property type="evidence" value="ECO:0007669"/>
    <property type="project" value="UniProtKB-UniRule"/>
</dbReference>
<geneLocation type="plasmid" evidence="7">
    <name>pMaq22A_1p DNA</name>
</geneLocation>
<dbReference type="KEGG" id="maqu:Maq22A_1p33425"/>
<dbReference type="PANTHER" id="PTHR47506:SF6">
    <property type="entry name" value="HTH-TYPE TRANSCRIPTIONAL REPRESSOR NEMR"/>
    <property type="match status" value="1"/>
</dbReference>
<dbReference type="RefSeq" id="WP_060850140.1">
    <property type="nucleotide sequence ID" value="NZ_AP014705.1"/>
</dbReference>
<dbReference type="PANTHER" id="PTHR47506">
    <property type="entry name" value="TRANSCRIPTIONAL REGULATORY PROTEIN"/>
    <property type="match status" value="1"/>
</dbReference>
<dbReference type="Pfam" id="PF00440">
    <property type="entry name" value="TetR_N"/>
    <property type="match status" value="1"/>
</dbReference>
<keyword evidence="6" id="KW-0614">Plasmid</keyword>
<dbReference type="Pfam" id="PF17937">
    <property type="entry name" value="TetR_C_28"/>
    <property type="match status" value="1"/>
</dbReference>
<proteinExistence type="predicted"/>
<accession>A0A0C6FTV0</accession>
<keyword evidence="3" id="KW-0804">Transcription</keyword>
<keyword evidence="1" id="KW-0805">Transcription regulation</keyword>
<evidence type="ECO:0000256" key="4">
    <source>
        <dbReference type="PROSITE-ProRule" id="PRU00335"/>
    </source>
</evidence>
<dbReference type="EMBL" id="AP014705">
    <property type="protein sequence ID" value="BAQ48979.1"/>
    <property type="molecule type" value="Genomic_DNA"/>
</dbReference>